<evidence type="ECO:0000313" key="3">
    <source>
        <dbReference type="Proteomes" id="UP000639338"/>
    </source>
</evidence>
<protein>
    <recommendedName>
        <fullName evidence="4">Odorant-binding protein</fullName>
    </recommendedName>
</protein>
<evidence type="ECO:0000256" key="1">
    <source>
        <dbReference type="SAM" id="SignalP"/>
    </source>
</evidence>
<sequence length="352" mass="39692">MKFPAARRIVNMLVLIGSCFNMADCNQPSQGPGAILDGITNVATSATNFLSGVVQRQKELLHHVADTASDYVTNAVEKPRSLLMNTAIMTTNYIDSAASIGLDFKLRRILEKFRSRMPYGFPELSVPVLEPLFLRNIHLWRVSMKKKYKKKKKKHLLYTNSHLQKISQVFYFFFSLIIFVDNVTVNGLSTFTVDRARLSLIGPTIAVNLTIPNTLVDGFYNMSGTFGDMYTIHGVGPFAATVTNLRIFFETVLGYSRGMYMKSFELDFSLGATSIRLGNFMGGNEVGTIMNEVFQKLTPEALEIIKPEILPQIQDFIAGRVNDTIYHLTMRDVLIFLIGENEIRNYPHLLHP</sequence>
<keyword evidence="1" id="KW-0732">Signal</keyword>
<dbReference type="SMART" id="SM00700">
    <property type="entry name" value="JHBP"/>
    <property type="match status" value="1"/>
</dbReference>
<accession>A0A835CL18</accession>
<feature type="chain" id="PRO_5032377047" description="Odorant-binding protein" evidence="1">
    <location>
        <begin position="26"/>
        <end position="352"/>
    </location>
</feature>
<dbReference type="InterPro" id="IPR038606">
    <property type="entry name" value="To_sf"/>
</dbReference>
<dbReference type="PANTHER" id="PTHR11008:SF9">
    <property type="entry name" value="PROTEIN TAKEOUT-LIKE PROTEIN"/>
    <property type="match status" value="1"/>
</dbReference>
<keyword evidence="3" id="KW-1185">Reference proteome</keyword>
<comment type="caution">
    <text evidence="2">The sequence shown here is derived from an EMBL/GenBank/DDBJ whole genome shotgun (WGS) entry which is preliminary data.</text>
</comment>
<evidence type="ECO:0000313" key="2">
    <source>
        <dbReference type="EMBL" id="KAF7988289.1"/>
    </source>
</evidence>
<proteinExistence type="predicted"/>
<dbReference type="PROSITE" id="PS51257">
    <property type="entry name" value="PROKAR_LIPOPROTEIN"/>
    <property type="match status" value="1"/>
</dbReference>
<dbReference type="Gene3D" id="3.15.10.30">
    <property type="entry name" value="Haemolymph juvenile hormone binding protein"/>
    <property type="match status" value="1"/>
</dbReference>
<organism evidence="2 3">
    <name type="scientific">Aphidius gifuensis</name>
    <name type="common">Parasitoid wasp</name>
    <dbReference type="NCBI Taxonomy" id="684658"/>
    <lineage>
        <taxon>Eukaryota</taxon>
        <taxon>Metazoa</taxon>
        <taxon>Ecdysozoa</taxon>
        <taxon>Arthropoda</taxon>
        <taxon>Hexapoda</taxon>
        <taxon>Insecta</taxon>
        <taxon>Pterygota</taxon>
        <taxon>Neoptera</taxon>
        <taxon>Endopterygota</taxon>
        <taxon>Hymenoptera</taxon>
        <taxon>Apocrita</taxon>
        <taxon>Ichneumonoidea</taxon>
        <taxon>Braconidae</taxon>
        <taxon>Aphidiinae</taxon>
        <taxon>Aphidius</taxon>
    </lineage>
</organism>
<dbReference type="EMBL" id="JACMRX010000006">
    <property type="protein sequence ID" value="KAF7988289.1"/>
    <property type="molecule type" value="Genomic_DNA"/>
</dbReference>
<feature type="signal peptide" evidence="1">
    <location>
        <begin position="1"/>
        <end position="25"/>
    </location>
</feature>
<name>A0A835CL18_APHGI</name>
<dbReference type="AlphaFoldDB" id="A0A835CL18"/>
<dbReference type="Proteomes" id="UP000639338">
    <property type="component" value="Unassembled WGS sequence"/>
</dbReference>
<dbReference type="Pfam" id="PF06585">
    <property type="entry name" value="JHBP"/>
    <property type="match status" value="1"/>
</dbReference>
<dbReference type="InterPro" id="IPR010562">
    <property type="entry name" value="Haemolymph_juvenile_hormone-bd"/>
</dbReference>
<reference evidence="2 3" key="1">
    <citation type="submission" date="2020-08" db="EMBL/GenBank/DDBJ databases">
        <title>Aphidius gifuensis genome sequencing and assembly.</title>
        <authorList>
            <person name="Du Z."/>
        </authorList>
    </citation>
    <scope>NUCLEOTIDE SEQUENCE [LARGE SCALE GENOMIC DNA]</scope>
    <source>
        <strain evidence="2">YNYX2018</strain>
        <tissue evidence="2">Adults</tissue>
    </source>
</reference>
<gene>
    <name evidence="2" type="ORF">HCN44_009934</name>
</gene>
<dbReference type="PANTHER" id="PTHR11008">
    <property type="entry name" value="PROTEIN TAKEOUT-LIKE PROTEIN"/>
    <property type="match status" value="1"/>
</dbReference>
<evidence type="ECO:0008006" key="4">
    <source>
        <dbReference type="Google" id="ProtNLM"/>
    </source>
</evidence>